<feature type="domain" description="Methyltransferase type 11" evidence="2">
    <location>
        <begin position="107"/>
        <end position="205"/>
    </location>
</feature>
<dbReference type="Gene3D" id="3.40.50.150">
    <property type="entry name" value="Vaccinia Virus protein VP39"/>
    <property type="match status" value="1"/>
</dbReference>
<keyword evidence="1" id="KW-0732">Signal</keyword>
<reference evidence="3 4" key="1">
    <citation type="submission" date="2019-02" db="EMBL/GenBank/DDBJ databases">
        <title>Deep-cultivation of Planctomycetes and their phenomic and genomic characterization uncovers novel biology.</title>
        <authorList>
            <person name="Wiegand S."/>
            <person name="Jogler M."/>
            <person name="Boedeker C."/>
            <person name="Pinto D."/>
            <person name="Vollmers J."/>
            <person name="Rivas-Marin E."/>
            <person name="Kohn T."/>
            <person name="Peeters S.H."/>
            <person name="Heuer A."/>
            <person name="Rast P."/>
            <person name="Oberbeckmann S."/>
            <person name="Bunk B."/>
            <person name="Jeske O."/>
            <person name="Meyerdierks A."/>
            <person name="Storesund J.E."/>
            <person name="Kallscheuer N."/>
            <person name="Luecker S."/>
            <person name="Lage O.M."/>
            <person name="Pohl T."/>
            <person name="Merkel B.J."/>
            <person name="Hornburger P."/>
            <person name="Mueller R.-W."/>
            <person name="Bruemmer F."/>
            <person name="Labrenz M."/>
            <person name="Spormann A.M."/>
            <person name="Op Den Camp H."/>
            <person name="Overmann J."/>
            <person name="Amann R."/>
            <person name="Jetten M.S.M."/>
            <person name="Mascher T."/>
            <person name="Medema M.H."/>
            <person name="Devos D.P."/>
            <person name="Kaster A.-K."/>
            <person name="Ovreas L."/>
            <person name="Rohde M."/>
            <person name="Galperin M.Y."/>
            <person name="Jogler C."/>
        </authorList>
    </citation>
    <scope>NUCLEOTIDE SEQUENCE [LARGE SCALE GENOMIC DNA]</scope>
    <source>
        <strain evidence="3 4">V7</strain>
    </source>
</reference>
<dbReference type="CDD" id="cd02440">
    <property type="entry name" value="AdoMet_MTases"/>
    <property type="match status" value="1"/>
</dbReference>
<name>A0A5C6G0P6_9PLAN</name>
<dbReference type="GO" id="GO:0032259">
    <property type="term" value="P:methylation"/>
    <property type="evidence" value="ECO:0007669"/>
    <property type="project" value="UniProtKB-KW"/>
</dbReference>
<accession>A0A5C6G0P6</accession>
<dbReference type="PANTHER" id="PTHR43591">
    <property type="entry name" value="METHYLTRANSFERASE"/>
    <property type="match status" value="1"/>
</dbReference>
<feature type="signal peptide" evidence="1">
    <location>
        <begin position="1"/>
        <end position="35"/>
    </location>
</feature>
<dbReference type="SUPFAM" id="SSF53335">
    <property type="entry name" value="S-adenosyl-L-methionine-dependent methyltransferases"/>
    <property type="match status" value="1"/>
</dbReference>
<dbReference type="EMBL" id="SJPZ01000001">
    <property type="protein sequence ID" value="TWU66823.1"/>
    <property type="molecule type" value="Genomic_DNA"/>
</dbReference>
<keyword evidence="3" id="KW-0808">Transferase</keyword>
<dbReference type="Pfam" id="PF08241">
    <property type="entry name" value="Methyltransf_11"/>
    <property type="match status" value="1"/>
</dbReference>
<evidence type="ECO:0000313" key="4">
    <source>
        <dbReference type="Proteomes" id="UP000316476"/>
    </source>
</evidence>
<protein>
    <submittedName>
        <fullName evidence="3">Ubiquinone/menaquinone biosynthesis C-methyltransferase UbiE</fullName>
        <ecNumber evidence="3">2.1.1.163</ecNumber>
    </submittedName>
</protein>
<dbReference type="GO" id="GO:0008757">
    <property type="term" value="F:S-adenosylmethionine-dependent methyltransferase activity"/>
    <property type="evidence" value="ECO:0007669"/>
    <property type="project" value="InterPro"/>
</dbReference>
<dbReference type="Proteomes" id="UP000316476">
    <property type="component" value="Unassembled WGS sequence"/>
</dbReference>
<proteinExistence type="predicted"/>
<feature type="chain" id="PRO_5022969978" evidence="1">
    <location>
        <begin position="36"/>
        <end position="265"/>
    </location>
</feature>
<dbReference type="GO" id="GO:0043770">
    <property type="term" value="F:demethylmenaquinone methyltransferase activity"/>
    <property type="evidence" value="ECO:0007669"/>
    <property type="project" value="UniProtKB-EC"/>
</dbReference>
<dbReference type="InterPro" id="IPR013216">
    <property type="entry name" value="Methyltransf_11"/>
</dbReference>
<keyword evidence="3" id="KW-0489">Methyltransferase</keyword>
<gene>
    <name evidence="3" type="primary">ubiE_3</name>
    <name evidence="3" type="ORF">V7x_23940</name>
</gene>
<evidence type="ECO:0000256" key="1">
    <source>
        <dbReference type="SAM" id="SignalP"/>
    </source>
</evidence>
<keyword evidence="3" id="KW-0830">Ubiquinone</keyword>
<dbReference type="AlphaFoldDB" id="A0A5C6G0P6"/>
<organism evidence="3 4">
    <name type="scientific">Crateriforma conspicua</name>
    <dbReference type="NCBI Taxonomy" id="2527996"/>
    <lineage>
        <taxon>Bacteria</taxon>
        <taxon>Pseudomonadati</taxon>
        <taxon>Planctomycetota</taxon>
        <taxon>Planctomycetia</taxon>
        <taxon>Planctomycetales</taxon>
        <taxon>Planctomycetaceae</taxon>
        <taxon>Crateriforma</taxon>
    </lineage>
</organism>
<comment type="caution">
    <text evidence="3">The sequence shown here is derived from an EMBL/GenBank/DDBJ whole genome shotgun (WGS) entry which is preliminary data.</text>
</comment>
<dbReference type="PANTHER" id="PTHR43591:SF99">
    <property type="entry name" value="OS06G0646000 PROTEIN"/>
    <property type="match status" value="1"/>
</dbReference>
<sequence precursor="true">MTIPGYLMFTFGRNFCHRGFVGAALVAVFAVPAVAQSDVTTDSSEPVATADAPTKSVKPGINKSFLSKDLDVQSFVDRFEAESREIFRARQSIVDAIGLKPGDRIADVGTGTGLFVEPFSEAVGKDGWVFATDIAPKFLERVERLIELKSLSNASAVLSGQDDVRLPPNSVDVLFVCDVYHHFEFPSQSLYSIFRAVRPGGQFVIIDFNRIPGESRPWLLDHVRAGKEVFRSEIEDAGFEFVEEVEIPEFEENYFLRFRRPGDGG</sequence>
<dbReference type="InterPro" id="IPR029063">
    <property type="entry name" value="SAM-dependent_MTases_sf"/>
</dbReference>
<evidence type="ECO:0000313" key="3">
    <source>
        <dbReference type="EMBL" id="TWU66823.1"/>
    </source>
</evidence>
<dbReference type="EC" id="2.1.1.163" evidence="3"/>
<evidence type="ECO:0000259" key="2">
    <source>
        <dbReference type="Pfam" id="PF08241"/>
    </source>
</evidence>